<organism evidence="2 3">
    <name type="scientific">Rhizoctonia solani</name>
    <dbReference type="NCBI Taxonomy" id="456999"/>
    <lineage>
        <taxon>Eukaryota</taxon>
        <taxon>Fungi</taxon>
        <taxon>Dikarya</taxon>
        <taxon>Basidiomycota</taxon>
        <taxon>Agaricomycotina</taxon>
        <taxon>Agaricomycetes</taxon>
        <taxon>Cantharellales</taxon>
        <taxon>Ceratobasidiaceae</taxon>
        <taxon>Rhizoctonia</taxon>
    </lineage>
</organism>
<dbReference type="InterPro" id="IPR014752">
    <property type="entry name" value="Arrestin-like_C"/>
</dbReference>
<accession>A0A8H2W5U0</accession>
<name>A0A8H2W5U0_9AGAM</name>
<dbReference type="Proteomes" id="UP000663826">
    <property type="component" value="Unassembled WGS sequence"/>
</dbReference>
<dbReference type="Gene3D" id="2.60.40.640">
    <property type="match status" value="1"/>
</dbReference>
<evidence type="ECO:0000313" key="3">
    <source>
        <dbReference type="Proteomes" id="UP000663826"/>
    </source>
</evidence>
<protein>
    <submittedName>
        <fullName evidence="2">Uncharacterized protein</fullName>
    </submittedName>
</protein>
<proteinExistence type="predicted"/>
<gene>
    <name evidence="2" type="ORF">RDB_LOCUS702</name>
</gene>
<feature type="region of interest" description="Disordered" evidence="1">
    <location>
        <begin position="1"/>
        <end position="21"/>
    </location>
</feature>
<evidence type="ECO:0000256" key="1">
    <source>
        <dbReference type="SAM" id="MobiDB-lite"/>
    </source>
</evidence>
<reference evidence="2" key="1">
    <citation type="submission" date="2021-01" db="EMBL/GenBank/DDBJ databases">
        <authorList>
            <person name="Kaushik A."/>
        </authorList>
    </citation>
    <scope>NUCLEOTIDE SEQUENCE</scope>
    <source>
        <strain evidence="2">AG1-1B</strain>
    </source>
</reference>
<evidence type="ECO:0000313" key="2">
    <source>
        <dbReference type="EMBL" id="CAE6334966.1"/>
    </source>
</evidence>
<feature type="region of interest" description="Disordered" evidence="1">
    <location>
        <begin position="376"/>
        <end position="407"/>
    </location>
</feature>
<sequence>MGTQYGASSKPMRREPPMPLGNTVNYFSVSAATPPGATHPSGVSLRLKLDNPHQDASFRSNQLVNGRVLIQSPKSLQIPNLSLRVYFESRTLYWNLEVQDPENKVGRAISGIKSPATLNYDTVMRHEVHRGVVPASGVMLSWDAQIALEPDRDTVLPFSFIIPQKMRITEHSNNPYAPRDLCTVERCPPSTLRDSRFGSVQWVVEAVMDLTPSPTTKQDLDALLRQSTDDQIVTRIAFPFVPILEHVLPLRGEPFFGEDPSLDPFGSRRLSDEELESGKKAMMDREFLFDDQSSSSSPAGFTVSHEDPEPVEVDLTLDLQSEVSSKDHPSIPVKNLTPSFRTPNFQHEFLLTVLLSFVEDEVERFPTRFTVQVMPASDGDGGQLPAFEDAIRDNVPPPTFDESLNSS</sequence>
<dbReference type="EMBL" id="CAJMWQ010000035">
    <property type="protein sequence ID" value="CAE6334966.1"/>
    <property type="molecule type" value="Genomic_DNA"/>
</dbReference>
<comment type="caution">
    <text evidence="2">The sequence shown here is derived from an EMBL/GenBank/DDBJ whole genome shotgun (WGS) entry which is preliminary data.</text>
</comment>
<dbReference type="AlphaFoldDB" id="A0A8H2W5U0"/>